<dbReference type="AlphaFoldDB" id="A0A803TX21"/>
<organism evidence="1 2">
    <name type="scientific">Anolis carolinensis</name>
    <name type="common">Green anole</name>
    <name type="synonym">American chameleon</name>
    <dbReference type="NCBI Taxonomy" id="28377"/>
    <lineage>
        <taxon>Eukaryota</taxon>
        <taxon>Metazoa</taxon>
        <taxon>Chordata</taxon>
        <taxon>Craniata</taxon>
        <taxon>Vertebrata</taxon>
        <taxon>Euteleostomi</taxon>
        <taxon>Lepidosauria</taxon>
        <taxon>Squamata</taxon>
        <taxon>Bifurcata</taxon>
        <taxon>Unidentata</taxon>
        <taxon>Episquamata</taxon>
        <taxon>Toxicofera</taxon>
        <taxon>Iguania</taxon>
        <taxon>Dactyloidae</taxon>
        <taxon>Anolis</taxon>
    </lineage>
</organism>
<reference evidence="1" key="2">
    <citation type="submission" date="2025-08" db="UniProtKB">
        <authorList>
            <consortium name="Ensembl"/>
        </authorList>
    </citation>
    <scope>IDENTIFICATION</scope>
</reference>
<keyword evidence="2" id="KW-1185">Reference proteome</keyword>
<proteinExistence type="predicted"/>
<evidence type="ECO:0000313" key="2">
    <source>
        <dbReference type="Proteomes" id="UP000001646"/>
    </source>
</evidence>
<name>A0A803TX21_ANOCA</name>
<evidence type="ECO:0000313" key="1">
    <source>
        <dbReference type="Ensembl" id="ENSACAP00000039761.1"/>
    </source>
</evidence>
<dbReference type="Proteomes" id="UP000001646">
    <property type="component" value="Unplaced"/>
</dbReference>
<sequence>MWTLPSPMRVRRIDAKAIAHGNFQYLLHKHLETAFYTRNPKLQKQAGGAEYVGAEHFHVGRRQAVDLGSFPHCEMNHLNPLVQGDIKHGILFCFGELHLLLLQGLDQWLDLVEIRFSSEQSHFLEVLREVQVRGSQEVEDVAENLPVSVDKAVALAIPLGGHLPTEHGTQHGIWEAGQGGERSGIQLPTNVQCYRLRHDRRRPQCQEQI</sequence>
<dbReference type="GeneTree" id="ENSGT00390000005673"/>
<dbReference type="InParanoid" id="A0A803TX21"/>
<dbReference type="Ensembl" id="ENSACAT00000054667.1">
    <property type="protein sequence ID" value="ENSACAP00000039761.1"/>
    <property type="gene ID" value="ENSACAG00000035907.1"/>
</dbReference>
<reference evidence="1" key="1">
    <citation type="submission" date="2009-12" db="EMBL/GenBank/DDBJ databases">
        <title>The Genome Sequence of Anolis carolinensis (Green Anole Lizard).</title>
        <authorList>
            <consortium name="The Genome Sequencing Platform"/>
            <person name="Di Palma F."/>
            <person name="Alfoldi J."/>
            <person name="Heiman D."/>
            <person name="Young S."/>
            <person name="Grabherr M."/>
            <person name="Johnson J."/>
            <person name="Lander E.S."/>
            <person name="Lindblad-Toh K."/>
        </authorList>
    </citation>
    <scope>NUCLEOTIDE SEQUENCE [LARGE SCALE GENOMIC DNA]</scope>
    <source>
        <strain evidence="1">JBL SC #1</strain>
    </source>
</reference>
<accession>A0A803TX21</accession>
<reference evidence="1" key="3">
    <citation type="submission" date="2025-09" db="UniProtKB">
        <authorList>
            <consortium name="Ensembl"/>
        </authorList>
    </citation>
    <scope>IDENTIFICATION</scope>
</reference>
<protein>
    <submittedName>
        <fullName evidence="1">Uncharacterized protein</fullName>
    </submittedName>
</protein>